<proteinExistence type="predicted"/>
<comment type="caution">
    <text evidence="3">The sequence shown here is derived from an EMBL/GenBank/DDBJ whole genome shotgun (WGS) entry which is preliminary data.</text>
</comment>
<dbReference type="RefSeq" id="WP_070249681.1">
    <property type="nucleotide sequence ID" value="NZ_LROM01000096.1"/>
</dbReference>
<dbReference type="EMBL" id="LROM01000096">
    <property type="protein sequence ID" value="OEZ97673.1"/>
    <property type="molecule type" value="Genomic_DNA"/>
</dbReference>
<dbReference type="Proteomes" id="UP000175989">
    <property type="component" value="Unassembled WGS sequence"/>
</dbReference>
<evidence type="ECO:0000313" key="4">
    <source>
        <dbReference type="Proteomes" id="UP000175989"/>
    </source>
</evidence>
<keyword evidence="1" id="KW-0472">Membrane</keyword>
<feature type="transmembrane region" description="Helical" evidence="1">
    <location>
        <begin position="177"/>
        <end position="193"/>
    </location>
</feature>
<dbReference type="GO" id="GO:0004175">
    <property type="term" value="F:endopeptidase activity"/>
    <property type="evidence" value="ECO:0007669"/>
    <property type="project" value="UniProtKB-ARBA"/>
</dbReference>
<keyword evidence="3" id="KW-0645">Protease</keyword>
<dbReference type="InterPro" id="IPR003675">
    <property type="entry name" value="Rce1/LyrA-like_dom"/>
</dbReference>
<evidence type="ECO:0000259" key="2">
    <source>
        <dbReference type="Pfam" id="PF02517"/>
    </source>
</evidence>
<keyword evidence="4" id="KW-1185">Reference proteome</keyword>
<dbReference type="PATRIC" id="fig|762836.4.peg.3611"/>
<organism evidence="3 4">
    <name type="scientific">Duganella phyllosphaerae</name>
    <dbReference type="NCBI Taxonomy" id="762836"/>
    <lineage>
        <taxon>Bacteria</taxon>
        <taxon>Pseudomonadati</taxon>
        <taxon>Pseudomonadota</taxon>
        <taxon>Betaproteobacteria</taxon>
        <taxon>Burkholderiales</taxon>
        <taxon>Oxalobacteraceae</taxon>
        <taxon>Telluria group</taxon>
        <taxon>Duganella</taxon>
    </lineage>
</organism>
<gene>
    <name evidence="3" type="ORF">DUPY_35060</name>
</gene>
<reference evidence="4" key="1">
    <citation type="journal article" date="2016" name="Front. Microbiol.">
        <title>Molecular Keys to the Janthinobacterium and Duganella spp. Interaction with the Plant Pathogen Fusarium graminearum.</title>
        <authorList>
            <person name="Haack F.S."/>
            <person name="Poehlein A."/>
            <person name="Kroger C."/>
            <person name="Voigt C.A."/>
            <person name="Piepenbring M."/>
            <person name="Bode H.B."/>
            <person name="Daniel R."/>
            <person name="Schafer W."/>
            <person name="Streit W.R."/>
        </authorList>
    </citation>
    <scope>NUCLEOTIDE SEQUENCE [LARGE SCALE GENOMIC DNA]</scope>
    <source>
        <strain evidence="4">T54</strain>
    </source>
</reference>
<feature type="transmembrane region" description="Helical" evidence="1">
    <location>
        <begin position="120"/>
        <end position="141"/>
    </location>
</feature>
<name>A0A1E7WH49_9BURK</name>
<dbReference type="GO" id="GO:0006508">
    <property type="term" value="P:proteolysis"/>
    <property type="evidence" value="ECO:0007669"/>
    <property type="project" value="UniProtKB-KW"/>
</dbReference>
<dbReference type="GO" id="GO:0080120">
    <property type="term" value="P:CAAX-box protein maturation"/>
    <property type="evidence" value="ECO:0007669"/>
    <property type="project" value="UniProtKB-ARBA"/>
</dbReference>
<accession>A0A1E7WH49</accession>
<dbReference type="PANTHER" id="PTHR43592:SF15">
    <property type="entry name" value="CAAX AMINO TERMINAL PROTEASE FAMILY PROTEIN"/>
    <property type="match status" value="1"/>
</dbReference>
<keyword evidence="1" id="KW-1133">Transmembrane helix</keyword>
<dbReference type="OrthoDB" id="8479405at2"/>
<feature type="transmembrane region" description="Helical" evidence="1">
    <location>
        <begin position="72"/>
        <end position="93"/>
    </location>
</feature>
<keyword evidence="1" id="KW-0812">Transmembrane</keyword>
<feature type="domain" description="CAAX prenyl protease 2/Lysostaphin resistance protein A-like" evidence="2">
    <location>
        <begin position="119"/>
        <end position="209"/>
    </location>
</feature>
<feature type="transmembrane region" description="Helical" evidence="1">
    <location>
        <begin position="37"/>
        <end position="57"/>
    </location>
</feature>
<evidence type="ECO:0000256" key="1">
    <source>
        <dbReference type="SAM" id="Phobius"/>
    </source>
</evidence>
<dbReference type="PANTHER" id="PTHR43592">
    <property type="entry name" value="CAAX AMINO TERMINAL PROTEASE"/>
    <property type="match status" value="1"/>
</dbReference>
<feature type="transmembrane region" description="Helical" evidence="1">
    <location>
        <begin position="153"/>
        <end position="170"/>
    </location>
</feature>
<dbReference type="Pfam" id="PF02517">
    <property type="entry name" value="Rce1-like"/>
    <property type="match status" value="1"/>
</dbReference>
<sequence length="229" mass="24551">MIAVPVATMAGLLVAFGGTSAFALIKSQHKHAPIKAVFHLSSMWGLALAVVAIMLFWEGRPLASIGMEGGQYGAWAAGAMIGLTMVTFTVLSLHLGLQRGRSAIPEGSAQGLKRLTDMPLWFRYAAVITAAVTEEILFRGYPIERLQEITGNAWLAAAIPLFVFVVAHLGGWSARHLVGVLFGGLLLTAIYLVTRDLIACMITHALIDSTIIFLPALLRRYGNRPGGDL</sequence>
<protein>
    <submittedName>
        <fullName evidence="3">CAAX amino terminal protease self-immunity</fullName>
    </submittedName>
</protein>
<feature type="transmembrane region" description="Helical" evidence="1">
    <location>
        <begin position="6"/>
        <end position="25"/>
    </location>
</feature>
<evidence type="ECO:0000313" key="3">
    <source>
        <dbReference type="EMBL" id="OEZ97673.1"/>
    </source>
</evidence>
<dbReference type="AlphaFoldDB" id="A0A1E7WH49"/>
<keyword evidence="3" id="KW-0378">Hydrolase</keyword>